<evidence type="ECO:0000256" key="21">
    <source>
        <dbReference type="SAM" id="Phobius"/>
    </source>
</evidence>
<feature type="transmembrane region" description="Helical" evidence="21">
    <location>
        <begin position="364"/>
        <end position="383"/>
    </location>
</feature>
<evidence type="ECO:0000256" key="16">
    <source>
        <dbReference type="ARBA" id="ARBA00032291"/>
    </source>
</evidence>
<evidence type="ECO:0000259" key="22">
    <source>
        <dbReference type="PROSITE" id="PS50262"/>
    </source>
</evidence>
<keyword evidence="6 19" id="KW-0812">Transmembrane</keyword>
<keyword evidence="10" id="KW-1015">Disulfide bond</keyword>
<dbReference type="AlphaFoldDB" id="A0ABD1IWQ5"/>
<feature type="transmembrane region" description="Helical" evidence="21">
    <location>
        <begin position="328"/>
        <end position="352"/>
    </location>
</feature>
<dbReference type="InterPro" id="IPR029135">
    <property type="entry name" value="PPP1R35_C"/>
</dbReference>
<accession>A0ABD1IWQ5</accession>
<evidence type="ECO:0000256" key="4">
    <source>
        <dbReference type="ARBA" id="ARBA00022475"/>
    </source>
</evidence>
<dbReference type="GO" id="GO:0005886">
    <property type="term" value="C:plasma membrane"/>
    <property type="evidence" value="ECO:0007669"/>
    <property type="project" value="UniProtKB-SubCell"/>
</dbReference>
<keyword evidence="13" id="KW-0206">Cytoskeleton</keyword>
<dbReference type="InterPro" id="IPR003905">
    <property type="entry name" value="GHS-R/MTLR"/>
</dbReference>
<evidence type="ECO:0000313" key="24">
    <source>
        <dbReference type="Proteomes" id="UP001591681"/>
    </source>
</evidence>
<dbReference type="SMART" id="SM01381">
    <property type="entry name" value="7TM_GPCR_Srsx"/>
    <property type="match status" value="1"/>
</dbReference>
<organism evidence="23 24">
    <name type="scientific">Coilia grayii</name>
    <name type="common">Gray's grenadier anchovy</name>
    <dbReference type="NCBI Taxonomy" id="363190"/>
    <lineage>
        <taxon>Eukaryota</taxon>
        <taxon>Metazoa</taxon>
        <taxon>Chordata</taxon>
        <taxon>Craniata</taxon>
        <taxon>Vertebrata</taxon>
        <taxon>Euteleostomi</taxon>
        <taxon>Actinopterygii</taxon>
        <taxon>Neopterygii</taxon>
        <taxon>Teleostei</taxon>
        <taxon>Clupei</taxon>
        <taxon>Clupeiformes</taxon>
        <taxon>Clupeoidei</taxon>
        <taxon>Engraulidae</taxon>
        <taxon>Coilinae</taxon>
        <taxon>Coilia</taxon>
    </lineage>
</organism>
<keyword evidence="7 21" id="KW-1133">Transmembrane helix</keyword>
<comment type="function">
    <text evidence="18">Receptor for ghrelin, coupled to G-alpha-11 proteins. Stimulates growth hormone secretion. Also binds other growth hormone releasing peptides (GHRP) (e.g. Met-enkephalin and GHRP-6) as well as non-peptide, low molecular weight secretagogues (e.g. L-692,429, MK-0677, adenosine).</text>
</comment>
<dbReference type="PRINTS" id="PR00237">
    <property type="entry name" value="GPCRRHODOPSN"/>
</dbReference>
<name>A0ABD1IWQ5_9TELE</name>
<comment type="subcellular location">
    <subcellularLocation>
        <location evidence="2">Cell membrane</location>
        <topology evidence="2">Multi-pass membrane protein</topology>
    </subcellularLocation>
    <subcellularLocation>
        <location evidence="1">Cytoplasm</location>
        <location evidence="1">Cytoskeleton</location>
        <location evidence="1">Microtubule organizing center</location>
        <location evidence="1">Centrosome</location>
        <location evidence="1">Centriole</location>
    </subcellularLocation>
</comment>
<evidence type="ECO:0000256" key="18">
    <source>
        <dbReference type="ARBA" id="ARBA00056988"/>
    </source>
</evidence>
<evidence type="ECO:0000256" key="6">
    <source>
        <dbReference type="ARBA" id="ARBA00022692"/>
    </source>
</evidence>
<keyword evidence="4" id="KW-1003">Cell membrane</keyword>
<dbReference type="PANTHER" id="PTHR24243">
    <property type="entry name" value="G-PROTEIN COUPLED RECEPTOR"/>
    <property type="match status" value="1"/>
</dbReference>
<feature type="region of interest" description="Disordered" evidence="20">
    <location>
        <begin position="103"/>
        <end position="135"/>
    </location>
</feature>
<comment type="similarity">
    <text evidence="15">Belongs to the PPP1R35 family.</text>
</comment>
<evidence type="ECO:0000256" key="13">
    <source>
        <dbReference type="ARBA" id="ARBA00023212"/>
    </source>
</evidence>
<dbReference type="Pfam" id="PF15503">
    <property type="entry name" value="PPP1R35_C"/>
    <property type="match status" value="1"/>
</dbReference>
<feature type="transmembrane region" description="Helical" evidence="21">
    <location>
        <begin position="445"/>
        <end position="469"/>
    </location>
</feature>
<evidence type="ECO:0000256" key="19">
    <source>
        <dbReference type="RuleBase" id="RU000688"/>
    </source>
</evidence>
<feature type="transmembrane region" description="Helical" evidence="21">
    <location>
        <begin position="403"/>
        <end position="424"/>
    </location>
</feature>
<dbReference type="Gene3D" id="1.20.1070.10">
    <property type="entry name" value="Rhodopsin 7-helix transmembrane proteins"/>
    <property type="match status" value="1"/>
</dbReference>
<proteinExistence type="inferred from homology"/>
<dbReference type="GO" id="GO:0004930">
    <property type="term" value="F:G protein-coupled receptor activity"/>
    <property type="evidence" value="ECO:0007669"/>
    <property type="project" value="UniProtKB-KW"/>
</dbReference>
<evidence type="ECO:0000256" key="14">
    <source>
        <dbReference type="ARBA" id="ARBA00023224"/>
    </source>
</evidence>
<dbReference type="PRINTS" id="PR01417">
    <property type="entry name" value="GHSRECEPTOR"/>
</dbReference>
<evidence type="ECO:0000256" key="20">
    <source>
        <dbReference type="SAM" id="MobiDB-lite"/>
    </source>
</evidence>
<evidence type="ECO:0000256" key="8">
    <source>
        <dbReference type="ARBA" id="ARBA00023040"/>
    </source>
</evidence>
<evidence type="ECO:0000256" key="5">
    <source>
        <dbReference type="ARBA" id="ARBA00022490"/>
    </source>
</evidence>
<evidence type="ECO:0000256" key="9">
    <source>
        <dbReference type="ARBA" id="ARBA00023136"/>
    </source>
</evidence>
<evidence type="ECO:0000256" key="1">
    <source>
        <dbReference type="ARBA" id="ARBA00004114"/>
    </source>
</evidence>
<dbReference type="Pfam" id="PF00001">
    <property type="entry name" value="7tm_1"/>
    <property type="match status" value="1"/>
</dbReference>
<keyword evidence="12" id="KW-0325">Glycoprotein</keyword>
<dbReference type="GO" id="GO:0005814">
    <property type="term" value="C:centriole"/>
    <property type="evidence" value="ECO:0007669"/>
    <property type="project" value="UniProtKB-SubCell"/>
</dbReference>
<keyword evidence="8 19" id="KW-0297">G-protein coupled receptor</keyword>
<keyword evidence="5" id="KW-0963">Cytoplasm</keyword>
<keyword evidence="24" id="KW-1185">Reference proteome</keyword>
<evidence type="ECO:0000256" key="11">
    <source>
        <dbReference type="ARBA" id="ARBA00023170"/>
    </source>
</evidence>
<gene>
    <name evidence="23" type="ORF">ACEWY4_025146</name>
</gene>
<dbReference type="PROSITE" id="PS00237">
    <property type="entry name" value="G_PROTEIN_RECEP_F1_1"/>
    <property type="match status" value="1"/>
</dbReference>
<dbReference type="SUPFAM" id="SSF81321">
    <property type="entry name" value="Family A G protein-coupled receptor-like"/>
    <property type="match status" value="1"/>
</dbReference>
<reference evidence="23 24" key="1">
    <citation type="submission" date="2024-09" db="EMBL/GenBank/DDBJ databases">
        <title>A chromosome-level genome assembly of Gray's grenadier anchovy, Coilia grayii.</title>
        <authorList>
            <person name="Fu Z."/>
        </authorList>
    </citation>
    <scope>NUCLEOTIDE SEQUENCE [LARGE SCALE GENOMIC DNA]</scope>
    <source>
        <strain evidence="23">G4</strain>
        <tissue evidence="23">Muscle</tissue>
    </source>
</reference>
<keyword evidence="9 21" id="KW-0472">Membrane</keyword>
<keyword evidence="14 19" id="KW-0807">Transducer</keyword>
<evidence type="ECO:0000256" key="3">
    <source>
        <dbReference type="ARBA" id="ARBA00018726"/>
    </source>
</evidence>
<feature type="transmembrane region" description="Helical" evidence="21">
    <location>
        <begin position="541"/>
        <end position="560"/>
    </location>
</feature>
<dbReference type="Proteomes" id="UP001591681">
    <property type="component" value="Unassembled WGS sequence"/>
</dbReference>
<dbReference type="PROSITE" id="PS50262">
    <property type="entry name" value="G_PROTEIN_RECEP_F1_2"/>
    <property type="match status" value="1"/>
</dbReference>
<feature type="transmembrane region" description="Helical" evidence="21">
    <location>
        <begin position="580"/>
        <end position="600"/>
    </location>
</feature>
<comment type="caution">
    <text evidence="23">The sequence shown here is derived from an EMBL/GenBank/DDBJ whole genome shotgun (WGS) entry which is preliminary data.</text>
</comment>
<sequence length="646" mass="71190">MTMLQCRFAGFSDPDPDSQPALPPGPTAAGYGTPPKKCPDLDLSITSTPDCTPADSGILRKSRAPKQQARQVRFEVGPKAKAASPHRACSVEEPTVITVTAVQKPTSSDRRVAGKKKGKRVGPDRAFTPPLAETGDGQLLEGAQLNSTLALRAELERVKLEQFDPQKAVEEKLQTSTHTKNQINAKAAEGVNFSQSQQLYHDLVSVSLSHEQLVSHALRHRPPLAPPIRSHANKTPSEAPDLLAFYSPGELLREAPLLPGNQVPLPRPRPKPRPAHATFDLYQRQRHMEAVLEGNGSGSGCEDCGNVSDWDYWEDWSLSQSLFSEAELVAVTTLCVPLLLLGLMGNALTILVVWRCPQMRSTTYLYLSSMAVSDILILLLMPLDLYKLWRYRPWLLGEAVCKLSMFASECCTFSSILHMTALGAERYLAVCFPLRARLLVTRGRVRVLLAGLWGVAVLSAAPVLVMVGVERLEVGGVEGGVAECRCTQDAVASGLLVAMLWLSNLYFLLPLGLLSLLYGLIARRLFLRKRTHRDRGHRQTLRMMVVIVVAFVLCWLPFHVGRILFTMSADSSPELYTVSQYLNLVSFVLFYLSAAINPLLYNTMSARYRACVRGLLTLAHSPTAELRQGAHRSQLTPQHSHSSTHI</sequence>
<evidence type="ECO:0000256" key="12">
    <source>
        <dbReference type="ARBA" id="ARBA00023180"/>
    </source>
</evidence>
<dbReference type="InterPro" id="IPR017452">
    <property type="entry name" value="GPCR_Rhodpsn_7TM"/>
</dbReference>
<evidence type="ECO:0000313" key="23">
    <source>
        <dbReference type="EMBL" id="KAL2079402.1"/>
    </source>
</evidence>
<dbReference type="InterPro" id="IPR000276">
    <property type="entry name" value="GPCR_Rhodpsn"/>
</dbReference>
<feature type="domain" description="G-protein coupled receptors family 1 profile" evidence="22">
    <location>
        <begin position="345"/>
        <end position="601"/>
    </location>
</feature>
<dbReference type="PANTHER" id="PTHR24243:SF7">
    <property type="entry name" value="GROWTH HORMONE SECRETAGOGUE RECEPTOR TYPE 1"/>
    <property type="match status" value="1"/>
</dbReference>
<feature type="region of interest" description="Disordered" evidence="20">
    <location>
        <begin position="1"/>
        <end position="68"/>
    </location>
</feature>
<keyword evidence="11 19" id="KW-0675">Receptor</keyword>
<evidence type="ECO:0000256" key="15">
    <source>
        <dbReference type="ARBA" id="ARBA00029452"/>
    </source>
</evidence>
<evidence type="ECO:0000256" key="2">
    <source>
        <dbReference type="ARBA" id="ARBA00004651"/>
    </source>
</evidence>
<dbReference type="EMBL" id="JBHFQA010000022">
    <property type="protein sequence ID" value="KAL2079402.1"/>
    <property type="molecule type" value="Genomic_DNA"/>
</dbReference>
<comment type="similarity">
    <text evidence="19">Belongs to the G-protein coupled receptor 1 family.</text>
</comment>
<evidence type="ECO:0000256" key="7">
    <source>
        <dbReference type="ARBA" id="ARBA00022989"/>
    </source>
</evidence>
<evidence type="ECO:0000256" key="10">
    <source>
        <dbReference type="ARBA" id="ARBA00023157"/>
    </source>
</evidence>
<protein>
    <recommendedName>
        <fullName evidence="3">Growth hormone secretagogue receptor type 1</fullName>
    </recommendedName>
    <alternativeName>
        <fullName evidence="17">GH-releasing peptide receptor</fullName>
    </alternativeName>
    <alternativeName>
        <fullName evidence="16">Ghrelin receptor</fullName>
    </alternativeName>
</protein>
<evidence type="ECO:0000256" key="17">
    <source>
        <dbReference type="ARBA" id="ARBA00033151"/>
    </source>
</evidence>
<feature type="transmembrane region" description="Helical" evidence="21">
    <location>
        <begin position="498"/>
        <end position="521"/>
    </location>
</feature>